<name>A0AAN9TY16_9HEMI</name>
<comment type="caution">
    <text evidence="2">The sequence shown here is derived from an EMBL/GenBank/DDBJ whole genome shotgun (WGS) entry which is preliminary data.</text>
</comment>
<organism evidence="2 3">
    <name type="scientific">Parthenolecanium corni</name>
    <dbReference type="NCBI Taxonomy" id="536013"/>
    <lineage>
        <taxon>Eukaryota</taxon>
        <taxon>Metazoa</taxon>
        <taxon>Ecdysozoa</taxon>
        <taxon>Arthropoda</taxon>
        <taxon>Hexapoda</taxon>
        <taxon>Insecta</taxon>
        <taxon>Pterygota</taxon>
        <taxon>Neoptera</taxon>
        <taxon>Paraneoptera</taxon>
        <taxon>Hemiptera</taxon>
        <taxon>Sternorrhyncha</taxon>
        <taxon>Coccoidea</taxon>
        <taxon>Coccidae</taxon>
        <taxon>Parthenolecanium</taxon>
    </lineage>
</organism>
<proteinExistence type="predicted"/>
<reference evidence="2 3" key="1">
    <citation type="submission" date="2024-03" db="EMBL/GenBank/DDBJ databases">
        <title>Adaptation during the transition from Ophiocordyceps entomopathogen to insect associate is accompanied by gene loss and intensified selection.</title>
        <authorList>
            <person name="Ward C.M."/>
            <person name="Onetto C.A."/>
            <person name="Borneman A.R."/>
        </authorList>
    </citation>
    <scope>NUCLEOTIDE SEQUENCE [LARGE SCALE GENOMIC DNA]</scope>
    <source>
        <strain evidence="2">AWRI1</strain>
        <tissue evidence="2">Single Adult Female</tissue>
    </source>
</reference>
<gene>
    <name evidence="2" type="ORF">V9T40_007184</name>
</gene>
<sequence>MDAADSAKTSPNPSKSKYIRITNYCGKTVAVENPKGKMLYKIEPGKTIEFKLPATEQVSEKDFVTGNTTGELTPTDPISGLTPTNPISGLTPSNPIGGLTPTDPISGPTPINTTNGQLPTIPVDGQLPMNPVLQYFDFLVFNYLLLQHKL</sequence>
<dbReference type="Proteomes" id="UP001367676">
    <property type="component" value="Unassembled WGS sequence"/>
</dbReference>
<evidence type="ECO:0000313" key="2">
    <source>
        <dbReference type="EMBL" id="KAK7605326.1"/>
    </source>
</evidence>
<protein>
    <submittedName>
        <fullName evidence="2">Uncharacterized protein</fullName>
    </submittedName>
</protein>
<accession>A0AAN9TY16</accession>
<keyword evidence="3" id="KW-1185">Reference proteome</keyword>
<feature type="region of interest" description="Disordered" evidence="1">
    <location>
        <begin position="61"/>
        <end position="117"/>
    </location>
</feature>
<evidence type="ECO:0000313" key="3">
    <source>
        <dbReference type="Proteomes" id="UP001367676"/>
    </source>
</evidence>
<feature type="compositionally biased region" description="Polar residues" evidence="1">
    <location>
        <begin position="81"/>
        <end position="94"/>
    </location>
</feature>
<dbReference type="EMBL" id="JBBCAQ010000002">
    <property type="protein sequence ID" value="KAK7605326.1"/>
    <property type="molecule type" value="Genomic_DNA"/>
</dbReference>
<dbReference type="AlphaFoldDB" id="A0AAN9TY16"/>
<evidence type="ECO:0000256" key="1">
    <source>
        <dbReference type="SAM" id="MobiDB-lite"/>
    </source>
</evidence>